<protein>
    <recommendedName>
        <fullName evidence="1">Glycosyltransferase 2-like domain-containing protein</fullName>
    </recommendedName>
</protein>
<feature type="domain" description="Glycosyltransferase 2-like" evidence="1">
    <location>
        <begin position="256"/>
        <end position="371"/>
    </location>
</feature>
<dbReference type="CDD" id="cd04184">
    <property type="entry name" value="GT2_RfbC_Mx_like"/>
    <property type="match status" value="1"/>
</dbReference>
<evidence type="ECO:0000313" key="3">
    <source>
        <dbReference type="Proteomes" id="UP000239867"/>
    </source>
</evidence>
<gene>
    <name evidence="2" type="ORF">CAY53_00010</name>
</gene>
<evidence type="ECO:0000313" key="2">
    <source>
        <dbReference type="EMBL" id="AVD70063.1"/>
    </source>
</evidence>
<accession>A0A2L1GK65</accession>
<dbReference type="SUPFAM" id="SSF53448">
    <property type="entry name" value="Nucleotide-diphospho-sugar transferases"/>
    <property type="match status" value="2"/>
</dbReference>
<dbReference type="Gene3D" id="3.90.550.10">
    <property type="entry name" value="Spore Coat Polysaccharide Biosynthesis Protein SpsA, Chain A"/>
    <property type="match status" value="2"/>
</dbReference>
<dbReference type="EMBL" id="CP021255">
    <property type="protein sequence ID" value="AVD70063.1"/>
    <property type="molecule type" value="Genomic_DNA"/>
</dbReference>
<dbReference type="KEGG" id="deo:CAY53_00010"/>
<dbReference type="RefSeq" id="WP_104935389.1">
    <property type="nucleotide sequence ID" value="NZ_CP021255.1"/>
</dbReference>
<dbReference type="OrthoDB" id="9816564at2"/>
<dbReference type="Pfam" id="PF00535">
    <property type="entry name" value="Glycos_transf_2"/>
    <property type="match status" value="1"/>
</dbReference>
<dbReference type="InterPro" id="IPR029044">
    <property type="entry name" value="Nucleotide-diphossugar_trans"/>
</dbReference>
<sequence length="753" mass="85742">MLKHLLPRLLLGADYRLFDPGFYRRNTPELGWWRCLPLLHYLLRGWREGRDPHPLFLGDWYRKRYLAAKPQNPLWHYIRQGGRAGCEPHPLFDTGLLLRQTGAEPGSRITPLARYLEGAGDPALQPFPLFDQDYYRKANPSAALAWPTLLLLHYLAHGAEEGSRPNALFDPDFYRQQYLTPDATRLAALLHYADEGRRAGFRPNACFDPEFYRRQMQAAGQTGDPLLHYLRQGLHEGRYPCPEVAALARRQRPCISILTPVYNTSENQLWRCVNSVLMQPWPYWQLCLVDDGSTEAHIAPLLAGYARLDPRIRVAAMPENSGIAAATNRAAELAEGEWLAFLDHDDELAPDALYQVARMIDAEEPDALYSDERLINLESRPLDTLFKCALNRELLRTHNHLMHFFVLRRRLFQELGGLDPDCDGAQDYDLALRVAERSEKIRHIPRVLYHWRAHAGSTSIHHEQKAYAGEAGRRALAASLMREHLDARAEATELHFFYRTRRRLPECCRVSVCGDEALPEACRAALQDSWPDLEWLEPAGGNSPVEWRNRAAARAEGRYLLFVGAEVRRLRPECLTALLEYGQDMALGLSAGWLEQPAGPHRHRGSLPDLGNASPLYYASFLRDVSVQHNRFHCAQYAWAVAEQLFLVRRGLFLAGGGYDPAFRTLAFAQLDLCFRLHNRGLRHVYTPWAVAECGPVAVSEALLSAAEADRLLLQARWKKLLNRGDPWYNRNLLACSGVSEADFTAWFRGRPA</sequence>
<organism evidence="2 3">
    <name type="scientific">Desulfobulbus oralis</name>
    <dbReference type="NCBI Taxonomy" id="1986146"/>
    <lineage>
        <taxon>Bacteria</taxon>
        <taxon>Pseudomonadati</taxon>
        <taxon>Thermodesulfobacteriota</taxon>
        <taxon>Desulfobulbia</taxon>
        <taxon>Desulfobulbales</taxon>
        <taxon>Desulfobulbaceae</taxon>
        <taxon>Desulfobulbus</taxon>
    </lineage>
</organism>
<proteinExistence type="predicted"/>
<dbReference type="InterPro" id="IPR050834">
    <property type="entry name" value="Glycosyltransf_2"/>
</dbReference>
<dbReference type="AlphaFoldDB" id="A0A2L1GK65"/>
<keyword evidence="3" id="KW-1185">Reference proteome</keyword>
<name>A0A2L1GK65_9BACT</name>
<evidence type="ECO:0000259" key="1">
    <source>
        <dbReference type="Pfam" id="PF00535"/>
    </source>
</evidence>
<dbReference type="PANTHER" id="PTHR43685">
    <property type="entry name" value="GLYCOSYLTRANSFERASE"/>
    <property type="match status" value="1"/>
</dbReference>
<dbReference type="PANTHER" id="PTHR43685:SF14">
    <property type="entry name" value="GLYCOSYLTRANSFERASE 2-LIKE DOMAIN-CONTAINING PROTEIN"/>
    <property type="match status" value="1"/>
</dbReference>
<dbReference type="Proteomes" id="UP000239867">
    <property type="component" value="Chromosome"/>
</dbReference>
<dbReference type="InterPro" id="IPR001173">
    <property type="entry name" value="Glyco_trans_2-like"/>
</dbReference>
<reference evidence="2 3" key="1">
    <citation type="journal article" date="2018" name="MBio">
        <title>Insights into the evolution of host association through the isolation and characterization of a novel human periodontal pathobiont, Desulfobulbus oralis.</title>
        <authorList>
            <person name="Cross K.L."/>
            <person name="Chirania P."/>
            <person name="Xiong W."/>
            <person name="Beall C.J."/>
            <person name="Elkins J.G."/>
            <person name="Giannone R.J."/>
            <person name="Griffen A.L."/>
            <person name="Guss A.M."/>
            <person name="Hettich R.L."/>
            <person name="Joshi S.S."/>
            <person name="Mokrzan E.M."/>
            <person name="Martin R.K."/>
            <person name="Zhulin I.B."/>
            <person name="Leys E.J."/>
            <person name="Podar M."/>
        </authorList>
    </citation>
    <scope>NUCLEOTIDE SEQUENCE [LARGE SCALE GENOMIC DNA]</scope>
    <source>
        <strain evidence="2 3">ORNL</strain>
    </source>
</reference>